<evidence type="ECO:0000313" key="2">
    <source>
        <dbReference type="Proteomes" id="UP000318833"/>
    </source>
</evidence>
<gene>
    <name evidence="1" type="ORF">FOF46_01485</name>
</gene>
<keyword evidence="2" id="KW-1185">Reference proteome</keyword>
<reference evidence="1 2" key="1">
    <citation type="submission" date="2019-07" db="EMBL/GenBank/DDBJ databases">
        <title>The draft genome sequence of Aquimarina algiphila M91.</title>
        <authorList>
            <person name="Meng X."/>
        </authorList>
    </citation>
    <scope>NUCLEOTIDE SEQUENCE [LARGE SCALE GENOMIC DNA]</scope>
    <source>
        <strain evidence="1 2">M91</strain>
    </source>
</reference>
<dbReference type="Proteomes" id="UP000318833">
    <property type="component" value="Unassembled WGS sequence"/>
</dbReference>
<evidence type="ECO:0000313" key="1">
    <source>
        <dbReference type="EMBL" id="TSE11329.1"/>
    </source>
</evidence>
<proteinExistence type="predicted"/>
<dbReference type="AlphaFoldDB" id="A0A554VRQ0"/>
<sequence length="101" mass="11662">MELESRLKKNPNLGYVFTTIIRDKQGYDWKVVTSKVVGQKGIICRITKGKQREERFIPEKGTTDIILIKEDIKSTKEDVSRIHCQTLILDLLESPNKPLPH</sequence>
<comment type="caution">
    <text evidence="1">The sequence shown here is derived from an EMBL/GenBank/DDBJ whole genome shotgun (WGS) entry which is preliminary data.</text>
</comment>
<protein>
    <submittedName>
        <fullName evidence="1">Uncharacterized protein</fullName>
    </submittedName>
</protein>
<dbReference type="EMBL" id="VLNR01000002">
    <property type="protein sequence ID" value="TSE11329.1"/>
    <property type="molecule type" value="Genomic_DNA"/>
</dbReference>
<dbReference type="RefSeq" id="WP_143915253.1">
    <property type="nucleotide sequence ID" value="NZ_CANMXV010000003.1"/>
</dbReference>
<accession>A0A554VRQ0</accession>
<organism evidence="1 2">
    <name type="scientific">Aquimarina algiphila</name>
    <dbReference type="NCBI Taxonomy" id="2047982"/>
    <lineage>
        <taxon>Bacteria</taxon>
        <taxon>Pseudomonadati</taxon>
        <taxon>Bacteroidota</taxon>
        <taxon>Flavobacteriia</taxon>
        <taxon>Flavobacteriales</taxon>
        <taxon>Flavobacteriaceae</taxon>
        <taxon>Aquimarina</taxon>
    </lineage>
</organism>
<name>A0A554VRQ0_9FLAO</name>